<dbReference type="PROSITE" id="PS00061">
    <property type="entry name" value="ADH_SHORT"/>
    <property type="match status" value="1"/>
</dbReference>
<dbReference type="Gene3D" id="3.40.50.720">
    <property type="entry name" value="NAD(P)-binding Rossmann-like Domain"/>
    <property type="match status" value="1"/>
</dbReference>
<comment type="similarity">
    <text evidence="1">Belongs to the short-chain dehydrogenases/reductases (SDR) family.</text>
</comment>
<accession>A0ABS4FVW5</accession>
<protein>
    <submittedName>
        <fullName evidence="4">NAD(P)-dependent dehydrogenase (Short-subunit alcohol dehydrogenase family)</fullName>
    </submittedName>
</protein>
<feature type="region of interest" description="Disordered" evidence="3">
    <location>
        <begin position="1"/>
        <end position="42"/>
    </location>
</feature>
<comment type="caution">
    <text evidence="4">The sequence shown here is derived from an EMBL/GenBank/DDBJ whole genome shotgun (WGS) entry which is preliminary data.</text>
</comment>
<dbReference type="PRINTS" id="PR00080">
    <property type="entry name" value="SDRFAMILY"/>
</dbReference>
<dbReference type="InterPro" id="IPR036291">
    <property type="entry name" value="NAD(P)-bd_dom_sf"/>
</dbReference>
<dbReference type="Proteomes" id="UP001519272">
    <property type="component" value="Unassembled WGS sequence"/>
</dbReference>
<keyword evidence="2" id="KW-0560">Oxidoreductase</keyword>
<dbReference type="PANTHER" id="PTHR48107:SF16">
    <property type="entry name" value="NADPH-DEPENDENT ALDEHYDE REDUCTASE 1, CHLOROPLASTIC"/>
    <property type="match status" value="1"/>
</dbReference>
<sequence length="293" mass="31097">MPSQGQSSSQNKQTLPPQQQSKQPGSEEQMNPAPQFERFPNPQGRLAGKVALITGGDSGIGRAVSVAYAKEGADVAIVYLNEHEDANKTKEQVEQEGRKCILIAGDIGDEAFAGQAVSRTVQELGGLDILVNNAAEQHPQQDITGITAQQLEKTFKTNVFSMFYLVKAAIPHLKKGSSIINTASVTAYRGNPLLIDYSATKGAIVSFTRALSMNIVGNTGIRVNAVAPGPIWTPLIPASFDAQQVSTFGGDTPMKRPGQPEEVAPAYVFLASDDSSYMSGQVLHVNGGEVVNG</sequence>
<dbReference type="PANTHER" id="PTHR48107">
    <property type="entry name" value="NADPH-DEPENDENT ALDEHYDE REDUCTASE-LIKE PROTEIN, CHLOROPLASTIC-RELATED"/>
    <property type="match status" value="1"/>
</dbReference>
<dbReference type="InterPro" id="IPR002347">
    <property type="entry name" value="SDR_fam"/>
</dbReference>
<name>A0ABS4FVW5_9BACL</name>
<evidence type="ECO:0000256" key="3">
    <source>
        <dbReference type="SAM" id="MobiDB-lite"/>
    </source>
</evidence>
<dbReference type="Pfam" id="PF13561">
    <property type="entry name" value="adh_short_C2"/>
    <property type="match status" value="1"/>
</dbReference>
<gene>
    <name evidence="4" type="ORF">J2Z32_003373</name>
</gene>
<keyword evidence="5" id="KW-1185">Reference proteome</keyword>
<evidence type="ECO:0000313" key="5">
    <source>
        <dbReference type="Proteomes" id="UP001519272"/>
    </source>
</evidence>
<evidence type="ECO:0000313" key="4">
    <source>
        <dbReference type="EMBL" id="MBP1906709.1"/>
    </source>
</evidence>
<dbReference type="SUPFAM" id="SSF51735">
    <property type="entry name" value="NAD(P)-binding Rossmann-fold domains"/>
    <property type="match status" value="1"/>
</dbReference>
<evidence type="ECO:0000256" key="1">
    <source>
        <dbReference type="ARBA" id="ARBA00006484"/>
    </source>
</evidence>
<dbReference type="NCBIfam" id="NF005214">
    <property type="entry name" value="PRK06701.1"/>
    <property type="match status" value="1"/>
</dbReference>
<dbReference type="EMBL" id="JAGGKG010000018">
    <property type="protein sequence ID" value="MBP1906709.1"/>
    <property type="molecule type" value="Genomic_DNA"/>
</dbReference>
<dbReference type="CDD" id="cd05355">
    <property type="entry name" value="SDR_c1"/>
    <property type="match status" value="1"/>
</dbReference>
<proteinExistence type="inferred from homology"/>
<dbReference type="InterPro" id="IPR020904">
    <property type="entry name" value="Sc_DH/Rdtase_CS"/>
</dbReference>
<dbReference type="PRINTS" id="PR00081">
    <property type="entry name" value="GDHRDH"/>
</dbReference>
<dbReference type="RefSeq" id="WP_210090309.1">
    <property type="nucleotide sequence ID" value="NZ_JAGGKG010000018.1"/>
</dbReference>
<reference evidence="4 5" key="1">
    <citation type="submission" date="2021-03" db="EMBL/GenBank/DDBJ databases">
        <title>Genomic Encyclopedia of Type Strains, Phase IV (KMG-IV): sequencing the most valuable type-strain genomes for metagenomic binning, comparative biology and taxonomic classification.</title>
        <authorList>
            <person name="Goeker M."/>
        </authorList>
    </citation>
    <scope>NUCLEOTIDE SEQUENCE [LARGE SCALE GENOMIC DNA]</scope>
    <source>
        <strain evidence="4 5">DSM 14349</strain>
    </source>
</reference>
<evidence type="ECO:0000256" key="2">
    <source>
        <dbReference type="ARBA" id="ARBA00023002"/>
    </source>
</evidence>
<feature type="compositionally biased region" description="Polar residues" evidence="3">
    <location>
        <begin position="1"/>
        <end position="29"/>
    </location>
</feature>
<organism evidence="4 5">
    <name type="scientific">Paenibacillus turicensis</name>
    <dbReference type="NCBI Taxonomy" id="160487"/>
    <lineage>
        <taxon>Bacteria</taxon>
        <taxon>Bacillati</taxon>
        <taxon>Bacillota</taxon>
        <taxon>Bacilli</taxon>
        <taxon>Bacillales</taxon>
        <taxon>Paenibacillaceae</taxon>
        <taxon>Paenibacillus</taxon>
    </lineage>
</organism>